<dbReference type="RefSeq" id="WP_232054608.1">
    <property type="nucleotide sequence ID" value="NZ_CP022115.1"/>
</dbReference>
<protein>
    <submittedName>
        <fullName evidence="2">Transposase</fullName>
    </submittedName>
</protein>
<sequence>MTDLSRMGEAYHLLPESVKTFIGLIGLTKSVRLIQAWGGTTFPVGKNQRKGGQIRFAALAEVVGTDAAEILTRHYAGEVIAVPRCWRAMLALRNQRMRTEFDDITATETAIHAVSTLARRYEMTERRVWEILNQIDLPESRQETLF</sequence>
<dbReference type="InterPro" id="IPR014875">
    <property type="entry name" value="Mor_transcription_activator"/>
</dbReference>
<dbReference type="Gene3D" id="1.10.10.60">
    <property type="entry name" value="Homeodomain-like"/>
    <property type="match status" value="1"/>
</dbReference>
<gene>
    <name evidence="2" type="ORF">LHGZ1_1304</name>
</gene>
<dbReference type="SUPFAM" id="SSF46689">
    <property type="entry name" value="Homeodomain-like"/>
    <property type="match status" value="1"/>
</dbReference>
<dbReference type="Proteomes" id="UP000197424">
    <property type="component" value="Chromosome"/>
</dbReference>
<dbReference type="EMBL" id="CP022115">
    <property type="protein sequence ID" value="ASJ24135.1"/>
    <property type="molecule type" value="Genomic_DNA"/>
</dbReference>
<feature type="domain" description="Mor transcription activator" evidence="1">
    <location>
        <begin position="53"/>
        <end position="140"/>
    </location>
</feature>
<dbReference type="InterPro" id="IPR009057">
    <property type="entry name" value="Homeodomain-like_sf"/>
</dbReference>
<evidence type="ECO:0000259" key="1">
    <source>
        <dbReference type="Pfam" id="PF08765"/>
    </source>
</evidence>
<dbReference type="Pfam" id="PF08765">
    <property type="entry name" value="Mor"/>
    <property type="match status" value="1"/>
</dbReference>
<dbReference type="AlphaFoldDB" id="A0A248LHY3"/>
<accession>A0A248LHY3</accession>
<organism evidence="2 3">
    <name type="scientific">Laribacter hongkongensis</name>
    <dbReference type="NCBI Taxonomy" id="168471"/>
    <lineage>
        <taxon>Bacteria</taxon>
        <taxon>Pseudomonadati</taxon>
        <taxon>Pseudomonadota</taxon>
        <taxon>Betaproteobacteria</taxon>
        <taxon>Neisseriales</taxon>
        <taxon>Aquaspirillaceae</taxon>
        <taxon>Laribacter</taxon>
    </lineage>
</organism>
<name>A0A248LHY3_9NEIS</name>
<proteinExistence type="predicted"/>
<reference evidence="3" key="1">
    <citation type="submission" date="2017-06" db="EMBL/GenBank/DDBJ databases">
        <title>Whole genome sequence of Laribacter hongkongensis LHGZ1.</title>
        <authorList>
            <person name="Chen D."/>
            <person name="Wu H."/>
            <person name="Chen J."/>
        </authorList>
    </citation>
    <scope>NUCLEOTIDE SEQUENCE [LARGE SCALE GENOMIC DNA]</scope>
    <source>
        <strain evidence="3">LHGZ1</strain>
    </source>
</reference>
<evidence type="ECO:0000313" key="3">
    <source>
        <dbReference type="Proteomes" id="UP000197424"/>
    </source>
</evidence>
<evidence type="ECO:0000313" key="2">
    <source>
        <dbReference type="EMBL" id="ASJ24135.1"/>
    </source>
</evidence>